<evidence type="ECO:0000313" key="2">
    <source>
        <dbReference type="EMBL" id="EDP95973.1"/>
    </source>
</evidence>
<dbReference type="OrthoDB" id="9815939at2"/>
<dbReference type="PROSITE" id="PS51782">
    <property type="entry name" value="LYSM"/>
    <property type="match status" value="1"/>
</dbReference>
<dbReference type="RefSeq" id="WP_007094044.1">
    <property type="nucleotide sequence ID" value="NZ_CP142125.1"/>
</dbReference>
<evidence type="ECO:0000259" key="1">
    <source>
        <dbReference type="PROSITE" id="PS51782"/>
    </source>
</evidence>
<dbReference type="eggNOG" id="COG1652">
    <property type="taxonomic scope" value="Bacteria"/>
</dbReference>
<gene>
    <name evidence="2" type="ORF">KAOT1_07388</name>
</gene>
<dbReference type="AlphaFoldDB" id="A9DX85"/>
<dbReference type="STRING" id="391587.KAOT1_07388"/>
<keyword evidence="3" id="KW-1185">Reference proteome</keyword>
<comment type="caution">
    <text evidence="2">The sequence shown here is derived from an EMBL/GenBank/DDBJ whole genome shotgun (WGS) entry which is preliminary data.</text>
</comment>
<sequence>MSVLGELEKMVIQKLDKQGNPSGDAITVAVNPENYKETFVVDYNLDQEANSAGKKPKFAKVKPGDMTFKLLFDSTGIFKTVGLNQEETIASIKEDIAGFNPFKDDEEDLSNIVEEIKELKKLVEVQGDMHMPFELHIVWGSLDIKCFLIKLDIDYKLFNSKGYPIRAVATLTCKDSKADKLRAAELKLSSPDLTHIRQVKEGDTLPLMAYRIYGDSKYYLEVARANNLLNFRNLEPGTELIFPPINKTQSA</sequence>
<protein>
    <recommendedName>
        <fullName evidence="1">LysM domain-containing protein</fullName>
    </recommendedName>
</protein>
<proteinExistence type="predicted"/>
<evidence type="ECO:0000313" key="3">
    <source>
        <dbReference type="Proteomes" id="UP000002945"/>
    </source>
</evidence>
<dbReference type="InterPro" id="IPR018392">
    <property type="entry name" value="LysM"/>
</dbReference>
<organism evidence="2 3">
    <name type="scientific">Kordia algicida OT-1</name>
    <dbReference type="NCBI Taxonomy" id="391587"/>
    <lineage>
        <taxon>Bacteria</taxon>
        <taxon>Pseudomonadati</taxon>
        <taxon>Bacteroidota</taxon>
        <taxon>Flavobacteriia</taxon>
        <taxon>Flavobacteriales</taxon>
        <taxon>Flavobacteriaceae</taxon>
        <taxon>Kordia</taxon>
    </lineage>
</organism>
<dbReference type="EMBL" id="ABIB01000005">
    <property type="protein sequence ID" value="EDP95973.1"/>
    <property type="molecule type" value="Genomic_DNA"/>
</dbReference>
<accession>A9DX85</accession>
<feature type="domain" description="LysM" evidence="1">
    <location>
        <begin position="195"/>
        <end position="242"/>
    </location>
</feature>
<reference evidence="2 3" key="1">
    <citation type="journal article" date="2011" name="J. Bacteriol.">
        <title>Genome sequence of the algicidal bacterium Kordia algicida OT-1.</title>
        <authorList>
            <person name="Lee H.S."/>
            <person name="Kang S.G."/>
            <person name="Kwon K.K."/>
            <person name="Lee J.H."/>
            <person name="Kim S.J."/>
        </authorList>
    </citation>
    <scope>NUCLEOTIDE SEQUENCE [LARGE SCALE GENOMIC DNA]</scope>
    <source>
        <strain evidence="2 3">OT-1</strain>
    </source>
</reference>
<dbReference type="HOGENOM" id="CLU_075813_2_0_10"/>
<dbReference type="InterPro" id="IPR045361">
    <property type="entry name" value="CIS_tube_prot_N"/>
</dbReference>
<name>A9DX85_9FLAO</name>
<dbReference type="Proteomes" id="UP000002945">
    <property type="component" value="Unassembled WGS sequence"/>
</dbReference>
<dbReference type="Pfam" id="PF19266">
    <property type="entry name" value="CIS_tube"/>
    <property type="match status" value="1"/>
</dbReference>